<dbReference type="Proteomes" id="UP000319792">
    <property type="component" value="Unassembled WGS sequence"/>
</dbReference>
<evidence type="ECO:0000313" key="6">
    <source>
        <dbReference type="EMBL" id="TWS26617.1"/>
    </source>
</evidence>
<dbReference type="RefSeq" id="WP_146431717.1">
    <property type="nucleotide sequence ID" value="NZ_VIGV01000001.1"/>
</dbReference>
<dbReference type="InterPro" id="IPR051620">
    <property type="entry name" value="ORF904-like_C"/>
</dbReference>
<proteinExistence type="predicted"/>
<dbReference type="OrthoDB" id="9763644at2"/>
<evidence type="ECO:0000256" key="4">
    <source>
        <dbReference type="SAM" id="MobiDB-lite"/>
    </source>
</evidence>
<name>A0A5C5RUA8_9ACTN</name>
<reference evidence="6 7" key="2">
    <citation type="submission" date="2019-08" db="EMBL/GenBank/DDBJ databases">
        <title>Tsukamurella conjunctivitidis sp. nov., Tsukamurella assacharolytica sp. nov. and Tsukamurella sputae sp. nov. isolated from patients with conjunctivitis, bacteraemia (lymphoma) and respiratory infection (sputum) in Hong Kong.</title>
        <authorList>
            <person name="Fok K.M.N."/>
            <person name="Fong J.Y.H."/>
        </authorList>
    </citation>
    <scope>NUCLEOTIDE SEQUENCE [LARGE SCALE GENOMIC DNA]</scope>
    <source>
        <strain evidence="6 7">HKU70</strain>
    </source>
</reference>
<keyword evidence="3" id="KW-0067">ATP-binding</keyword>
<evidence type="ECO:0000259" key="5">
    <source>
        <dbReference type="PROSITE" id="PS51206"/>
    </source>
</evidence>
<dbReference type="Pfam" id="PF19263">
    <property type="entry name" value="DUF5906"/>
    <property type="match status" value="1"/>
</dbReference>
<feature type="region of interest" description="Disordered" evidence="4">
    <location>
        <begin position="438"/>
        <end position="484"/>
    </location>
</feature>
<keyword evidence="7" id="KW-1185">Reference proteome</keyword>
<comment type="caution">
    <text evidence="6">The sequence shown here is derived from an EMBL/GenBank/DDBJ whole genome shotgun (WGS) entry which is preliminary data.</text>
</comment>
<dbReference type="SUPFAM" id="SSF52540">
    <property type="entry name" value="P-loop containing nucleoside triphosphate hydrolases"/>
    <property type="match status" value="1"/>
</dbReference>
<dbReference type="NCBIfam" id="TIGR01613">
    <property type="entry name" value="primase_Cterm"/>
    <property type="match status" value="1"/>
</dbReference>
<dbReference type="Gene3D" id="3.40.50.300">
    <property type="entry name" value="P-loop containing nucleotide triphosphate hydrolases"/>
    <property type="match status" value="1"/>
</dbReference>
<dbReference type="InterPro" id="IPR014015">
    <property type="entry name" value="Helicase_SF3_DNA-vir"/>
</dbReference>
<dbReference type="EMBL" id="VIGV01000001">
    <property type="protein sequence ID" value="TWS26617.1"/>
    <property type="molecule type" value="Genomic_DNA"/>
</dbReference>
<keyword evidence="2" id="KW-0378">Hydrolase</keyword>
<accession>A0A5C5RUA8</accession>
<dbReference type="PANTHER" id="PTHR35372:SF2">
    <property type="entry name" value="SF3 HELICASE DOMAIN-CONTAINING PROTEIN"/>
    <property type="match status" value="1"/>
</dbReference>
<evidence type="ECO:0000313" key="7">
    <source>
        <dbReference type="Proteomes" id="UP000319792"/>
    </source>
</evidence>
<dbReference type="SMART" id="SM00885">
    <property type="entry name" value="D5_N"/>
    <property type="match status" value="1"/>
</dbReference>
<reference evidence="6 7" key="1">
    <citation type="submission" date="2019-06" db="EMBL/GenBank/DDBJ databases">
        <authorList>
            <person name="Teng J.L.L."/>
            <person name="Lee H.H."/>
            <person name="Lau S.K.P."/>
            <person name="Woo P.C.Y."/>
        </authorList>
    </citation>
    <scope>NUCLEOTIDE SEQUENCE [LARGE SCALE GENOMIC DNA]</scope>
    <source>
        <strain evidence="6 7">HKU70</strain>
    </source>
</reference>
<sequence>MTDEKMWPPPSAPLDVADRFIKEVHTTAQGKTLTHHRGDFYAWHAGVWSVVPQSSIRASLYDTLRSAKFEHKKDGIVDWAPSTRKVGDVLDAMRSAVYLREDRDAPTWITPGDRHPAREYISMRNGLLHIPTGEIIAHTPAMFNTISIPFDYDAAAQAPNWLRFLGSVWRHDTATITMLQQWFGYVLSGRTDFQKAMMIPGPPRSGKGTIVRVLIELLGGRRHVAAPTMADIGTHFGITPIIGKPLAVIGDARVGRGGERQVVERLLTITGEDNLTVDVKYKEAWTGKIGARFMILSNELPRFGDASGAIASRFLVARTTQSFLGKEDKGLEARLHAELPGIFNWALAGLESLIAAGRFTESDGSKAERDALTALASPISMFLDEGFEPDMTGWMSTDMLYGKWRAWCEVAGESPGSRNVFARDLVAAAPMQGYRLQAAKSGPRGAQKTGYRGIRQRGEEPSKALTIEKNPDTPDTPSSDGISEQLPILDTASHAAAVDPVVAGVADATEIPSEQRVSGVSGVNPIVSPLENASENETPPARALHAVPDEHPGPPRTCREWFERHVRGLIAEGHMTADSAVVYPLGEAAGWGIQNLRKVASKSPLIAIAEKRTDGVTWAIGDGVQSTYVPCPEWIVTYLRERGGWVPASEVYTAGSERYGRSAIKSAALAAHILKRGASIATEWSLDPNYTKESA</sequence>
<dbReference type="InterPro" id="IPR045455">
    <property type="entry name" value="NrS-1_pol-like_helicase"/>
</dbReference>
<dbReference type="InterPro" id="IPR014818">
    <property type="entry name" value="Phage/plasmid_primase_P4_C"/>
</dbReference>
<gene>
    <name evidence="6" type="ORF">FK268_05190</name>
</gene>
<dbReference type="PROSITE" id="PS51206">
    <property type="entry name" value="SF3_HELICASE_1"/>
    <property type="match status" value="1"/>
</dbReference>
<feature type="compositionally biased region" description="Polar residues" evidence="4">
    <location>
        <begin position="473"/>
        <end position="482"/>
    </location>
</feature>
<dbReference type="PANTHER" id="PTHR35372">
    <property type="entry name" value="ATP BINDING PROTEIN-RELATED"/>
    <property type="match status" value="1"/>
</dbReference>
<dbReference type="AlphaFoldDB" id="A0A5C5RUA8"/>
<feature type="domain" description="SF3 helicase" evidence="5">
    <location>
        <begin position="174"/>
        <end position="332"/>
    </location>
</feature>
<dbReference type="GO" id="GO:0016787">
    <property type="term" value="F:hydrolase activity"/>
    <property type="evidence" value="ECO:0007669"/>
    <property type="project" value="UniProtKB-KW"/>
</dbReference>
<dbReference type="Pfam" id="PF08706">
    <property type="entry name" value="D5_N"/>
    <property type="match status" value="1"/>
</dbReference>
<evidence type="ECO:0000256" key="2">
    <source>
        <dbReference type="ARBA" id="ARBA00022801"/>
    </source>
</evidence>
<protein>
    <recommendedName>
        <fullName evidence="5">SF3 helicase domain-containing protein</fullName>
    </recommendedName>
</protein>
<organism evidence="6 7">
    <name type="scientific">Tsukamurella sputi</name>
    <dbReference type="NCBI Taxonomy" id="2591848"/>
    <lineage>
        <taxon>Bacteria</taxon>
        <taxon>Bacillati</taxon>
        <taxon>Actinomycetota</taxon>
        <taxon>Actinomycetes</taxon>
        <taxon>Mycobacteriales</taxon>
        <taxon>Tsukamurellaceae</taxon>
        <taxon>Tsukamurella</taxon>
    </lineage>
</organism>
<keyword evidence="1" id="KW-0547">Nucleotide-binding</keyword>
<dbReference type="InterPro" id="IPR006500">
    <property type="entry name" value="Helicase_put_C_phage/plasmid"/>
</dbReference>
<dbReference type="GO" id="GO:0005524">
    <property type="term" value="F:ATP binding"/>
    <property type="evidence" value="ECO:0007669"/>
    <property type="project" value="UniProtKB-KW"/>
</dbReference>
<evidence type="ECO:0000256" key="1">
    <source>
        <dbReference type="ARBA" id="ARBA00022741"/>
    </source>
</evidence>
<dbReference type="InterPro" id="IPR027417">
    <property type="entry name" value="P-loop_NTPase"/>
</dbReference>
<evidence type="ECO:0000256" key="3">
    <source>
        <dbReference type="ARBA" id="ARBA00022840"/>
    </source>
</evidence>